<evidence type="ECO:0000259" key="7">
    <source>
        <dbReference type="Pfam" id="PF09335"/>
    </source>
</evidence>
<evidence type="ECO:0000313" key="8">
    <source>
        <dbReference type="EMBL" id="MBK1880859.1"/>
    </source>
</evidence>
<keyword evidence="5 6" id="KW-0472">Membrane</keyword>
<keyword evidence="3 6" id="KW-0812">Transmembrane</keyword>
<dbReference type="GO" id="GO:0005886">
    <property type="term" value="C:plasma membrane"/>
    <property type="evidence" value="ECO:0007669"/>
    <property type="project" value="UniProtKB-SubCell"/>
</dbReference>
<evidence type="ECO:0000256" key="2">
    <source>
        <dbReference type="ARBA" id="ARBA00022475"/>
    </source>
</evidence>
<reference evidence="8" key="1">
    <citation type="submission" date="2021-01" db="EMBL/GenBank/DDBJ databases">
        <title>Modified the classification status of verrucomicrobia.</title>
        <authorList>
            <person name="Feng X."/>
        </authorList>
    </citation>
    <scope>NUCLEOTIDE SEQUENCE</scope>
    <source>
        <strain evidence="8">KCTC 22041</strain>
    </source>
</reference>
<sequence>MRLWLIFVVPAILVLVTWMLWGNSMEAWLTPETLAAAGKWAWVAGIGLLLADFFLPVPGTVVLSGLGWIYGALLGGFFGCVGLVSTGLLGYGIGRLCSEKVAKRWLGGDFERGEQLFRKGGGWMVALSRALPIMPEVICCSAGLLRMPFPRFFVALVCGSIPMGMLFAWVGSIGTVAPAWTFGLSLVVPALLWLAAVGFRNFRS</sequence>
<evidence type="ECO:0000256" key="3">
    <source>
        <dbReference type="ARBA" id="ARBA00022692"/>
    </source>
</evidence>
<dbReference type="EMBL" id="JAENIJ010000001">
    <property type="protein sequence ID" value="MBK1880859.1"/>
    <property type="molecule type" value="Genomic_DNA"/>
</dbReference>
<dbReference type="Pfam" id="PF09335">
    <property type="entry name" value="VTT_dom"/>
    <property type="match status" value="1"/>
</dbReference>
<dbReference type="InterPro" id="IPR051311">
    <property type="entry name" value="DedA_domain"/>
</dbReference>
<comment type="caution">
    <text evidence="8">The sequence shown here is derived from an EMBL/GenBank/DDBJ whole genome shotgun (WGS) entry which is preliminary data.</text>
</comment>
<accession>A0A934S4A8</accession>
<feature type="transmembrane region" description="Helical" evidence="6">
    <location>
        <begin position="34"/>
        <end position="55"/>
    </location>
</feature>
<dbReference type="PANTHER" id="PTHR42709:SF6">
    <property type="entry name" value="UNDECAPRENYL PHOSPHATE TRANSPORTER A"/>
    <property type="match status" value="1"/>
</dbReference>
<gene>
    <name evidence="8" type="ORF">JIN85_00450</name>
</gene>
<evidence type="ECO:0000256" key="1">
    <source>
        <dbReference type="ARBA" id="ARBA00004651"/>
    </source>
</evidence>
<evidence type="ECO:0000256" key="5">
    <source>
        <dbReference type="ARBA" id="ARBA00023136"/>
    </source>
</evidence>
<organism evidence="8 9">
    <name type="scientific">Luteolibacter pohnpeiensis</name>
    <dbReference type="NCBI Taxonomy" id="454153"/>
    <lineage>
        <taxon>Bacteria</taxon>
        <taxon>Pseudomonadati</taxon>
        <taxon>Verrucomicrobiota</taxon>
        <taxon>Verrucomicrobiia</taxon>
        <taxon>Verrucomicrobiales</taxon>
        <taxon>Verrucomicrobiaceae</taxon>
        <taxon>Luteolibacter</taxon>
    </lineage>
</organism>
<dbReference type="PANTHER" id="PTHR42709">
    <property type="entry name" value="ALKALINE PHOSPHATASE LIKE PROTEIN"/>
    <property type="match status" value="1"/>
</dbReference>
<comment type="subcellular location">
    <subcellularLocation>
        <location evidence="1">Cell membrane</location>
        <topology evidence="1">Multi-pass membrane protein</topology>
    </subcellularLocation>
</comment>
<feature type="transmembrane region" description="Helical" evidence="6">
    <location>
        <begin position="152"/>
        <end position="173"/>
    </location>
</feature>
<dbReference type="Proteomes" id="UP000603141">
    <property type="component" value="Unassembled WGS sequence"/>
</dbReference>
<keyword evidence="9" id="KW-1185">Reference proteome</keyword>
<feature type="transmembrane region" description="Helical" evidence="6">
    <location>
        <begin position="179"/>
        <end position="199"/>
    </location>
</feature>
<evidence type="ECO:0000313" key="9">
    <source>
        <dbReference type="Proteomes" id="UP000603141"/>
    </source>
</evidence>
<feature type="domain" description="VTT" evidence="7">
    <location>
        <begin position="57"/>
        <end position="172"/>
    </location>
</feature>
<keyword evidence="4 6" id="KW-1133">Transmembrane helix</keyword>
<dbReference type="RefSeq" id="WP_200266469.1">
    <property type="nucleotide sequence ID" value="NZ_JAENIJ010000001.1"/>
</dbReference>
<proteinExistence type="predicted"/>
<dbReference type="AlphaFoldDB" id="A0A934S4A8"/>
<protein>
    <submittedName>
        <fullName evidence="8">VTT domain-containing protein</fullName>
    </submittedName>
</protein>
<feature type="transmembrane region" description="Helical" evidence="6">
    <location>
        <begin position="67"/>
        <end position="94"/>
    </location>
</feature>
<feature type="transmembrane region" description="Helical" evidence="6">
    <location>
        <begin position="6"/>
        <end position="22"/>
    </location>
</feature>
<dbReference type="InterPro" id="IPR032816">
    <property type="entry name" value="VTT_dom"/>
</dbReference>
<name>A0A934S4A8_9BACT</name>
<keyword evidence="2" id="KW-1003">Cell membrane</keyword>
<evidence type="ECO:0000256" key="6">
    <source>
        <dbReference type="SAM" id="Phobius"/>
    </source>
</evidence>
<evidence type="ECO:0000256" key="4">
    <source>
        <dbReference type="ARBA" id="ARBA00022989"/>
    </source>
</evidence>